<keyword evidence="4" id="KW-1185">Reference proteome</keyword>
<protein>
    <submittedName>
        <fullName evidence="3">Uncharacterized protein</fullName>
    </submittedName>
</protein>
<sequence>MEYNAGERIAAQRPRRSILSYLLVPLIAFLAGVAAMGWALSRWDDAAVRLGIIAPAPPAPPAAAVTPPPQQAQPIPVLAADPSGRVMVDPEATRRLAQLEQRVAQLDLQSRAAVGNADRAEGLLVAFAARRALDRGVALGYIEGLLRQRFAQTQPQAVATIITGAREPVTLQELQEQLRGLSPFLLGGGPDQSWWTAFKTEMAGLISVRREGTQSTLASERLRRATASLEGGQVEVALAEVTRLPGSARAGDWIAKARRYLSARRALDEIETAALLESRPSPRVPTQPVAAPQPAGARPAEPR</sequence>
<keyword evidence="2" id="KW-0472">Membrane</keyword>
<feature type="compositionally biased region" description="Low complexity" evidence="1">
    <location>
        <begin position="284"/>
        <end position="303"/>
    </location>
</feature>
<dbReference type="OrthoDB" id="7432270at2"/>
<evidence type="ECO:0000313" key="4">
    <source>
        <dbReference type="Proteomes" id="UP000298213"/>
    </source>
</evidence>
<comment type="caution">
    <text evidence="3">The sequence shown here is derived from an EMBL/GenBank/DDBJ whole genome shotgun (WGS) entry which is preliminary data.</text>
</comment>
<dbReference type="EMBL" id="SPDV01000007">
    <property type="protein sequence ID" value="TFI59513.1"/>
    <property type="molecule type" value="Genomic_DNA"/>
</dbReference>
<accession>A0A4Y8ZU07</accession>
<dbReference type="RefSeq" id="WP_135084259.1">
    <property type="nucleotide sequence ID" value="NZ_SPDV01000007.1"/>
</dbReference>
<dbReference type="Proteomes" id="UP000298213">
    <property type="component" value="Unassembled WGS sequence"/>
</dbReference>
<evidence type="ECO:0000256" key="1">
    <source>
        <dbReference type="SAM" id="MobiDB-lite"/>
    </source>
</evidence>
<gene>
    <name evidence="3" type="ORF">E2493_04800</name>
</gene>
<proteinExistence type="predicted"/>
<organism evidence="3 4">
    <name type="scientific">Sphingomonas parva</name>
    <dbReference type="NCBI Taxonomy" id="2555898"/>
    <lineage>
        <taxon>Bacteria</taxon>
        <taxon>Pseudomonadati</taxon>
        <taxon>Pseudomonadota</taxon>
        <taxon>Alphaproteobacteria</taxon>
        <taxon>Sphingomonadales</taxon>
        <taxon>Sphingomonadaceae</taxon>
        <taxon>Sphingomonas</taxon>
    </lineage>
</organism>
<evidence type="ECO:0000256" key="2">
    <source>
        <dbReference type="SAM" id="Phobius"/>
    </source>
</evidence>
<keyword evidence="2" id="KW-0812">Transmembrane</keyword>
<keyword evidence="2" id="KW-1133">Transmembrane helix</keyword>
<feature type="transmembrane region" description="Helical" evidence="2">
    <location>
        <begin position="18"/>
        <end position="40"/>
    </location>
</feature>
<name>A0A4Y8ZU07_9SPHN</name>
<evidence type="ECO:0000313" key="3">
    <source>
        <dbReference type="EMBL" id="TFI59513.1"/>
    </source>
</evidence>
<feature type="region of interest" description="Disordered" evidence="1">
    <location>
        <begin position="274"/>
        <end position="303"/>
    </location>
</feature>
<dbReference type="AlphaFoldDB" id="A0A4Y8ZU07"/>
<reference evidence="3 4" key="1">
    <citation type="submission" date="2019-03" db="EMBL/GenBank/DDBJ databases">
        <title>Genome sequence of Sphingomonas sp. 17J27-24.</title>
        <authorList>
            <person name="Kim M."/>
            <person name="Maeng S."/>
            <person name="Sathiyaraj S."/>
        </authorList>
    </citation>
    <scope>NUCLEOTIDE SEQUENCE [LARGE SCALE GENOMIC DNA]</scope>
    <source>
        <strain evidence="3 4">17J27-24</strain>
    </source>
</reference>